<reference evidence="7" key="2">
    <citation type="submission" date="2020-05" db="UniProtKB">
        <authorList>
            <consortium name="EnsemblMetazoa"/>
        </authorList>
    </citation>
    <scope>IDENTIFICATION</scope>
</reference>
<dbReference type="EnsemblMetazoa" id="ASIC019127-RA">
    <property type="protein sequence ID" value="ASIC019127-PA"/>
    <property type="gene ID" value="ASIC019127"/>
</dbReference>
<organism evidence="6">
    <name type="scientific">Anopheles sinensis</name>
    <name type="common">Mosquito</name>
    <dbReference type="NCBI Taxonomy" id="74873"/>
    <lineage>
        <taxon>Eukaryota</taxon>
        <taxon>Metazoa</taxon>
        <taxon>Ecdysozoa</taxon>
        <taxon>Arthropoda</taxon>
        <taxon>Hexapoda</taxon>
        <taxon>Insecta</taxon>
        <taxon>Pterygota</taxon>
        <taxon>Neoptera</taxon>
        <taxon>Endopterygota</taxon>
        <taxon>Diptera</taxon>
        <taxon>Nematocera</taxon>
        <taxon>Culicoidea</taxon>
        <taxon>Culicidae</taxon>
        <taxon>Anophelinae</taxon>
        <taxon>Anopheles</taxon>
    </lineage>
</organism>
<evidence type="ECO:0000256" key="1">
    <source>
        <dbReference type="ARBA" id="ARBA00004613"/>
    </source>
</evidence>
<dbReference type="EMBL" id="KE525350">
    <property type="protein sequence ID" value="KFB51072.1"/>
    <property type="molecule type" value="Genomic_DNA"/>
</dbReference>
<dbReference type="AlphaFoldDB" id="A0A084WLH8"/>
<evidence type="ECO:0000313" key="6">
    <source>
        <dbReference type="EMBL" id="KFB51072.1"/>
    </source>
</evidence>
<feature type="region of interest" description="Disordered" evidence="3">
    <location>
        <begin position="332"/>
        <end position="351"/>
    </location>
</feature>
<dbReference type="Gene3D" id="3.40.33.10">
    <property type="entry name" value="CAP"/>
    <property type="match status" value="1"/>
</dbReference>
<dbReference type="STRING" id="74873.A0A084WLH8"/>
<dbReference type="VEuPathDB" id="VectorBase:ASIC019127"/>
<dbReference type="GO" id="GO:0005576">
    <property type="term" value="C:extracellular region"/>
    <property type="evidence" value="ECO:0007669"/>
    <property type="project" value="UniProtKB-SubCell"/>
</dbReference>
<dbReference type="VEuPathDB" id="VectorBase:ASIS012921"/>
<reference evidence="6 8" key="1">
    <citation type="journal article" date="2014" name="BMC Genomics">
        <title>Genome sequence of Anopheles sinensis provides insight into genetics basis of mosquito competence for malaria parasites.</title>
        <authorList>
            <person name="Zhou D."/>
            <person name="Zhang D."/>
            <person name="Ding G."/>
            <person name="Shi L."/>
            <person name="Hou Q."/>
            <person name="Ye Y."/>
            <person name="Xu Y."/>
            <person name="Zhou H."/>
            <person name="Xiong C."/>
            <person name="Li S."/>
            <person name="Yu J."/>
            <person name="Hong S."/>
            <person name="Yu X."/>
            <person name="Zou P."/>
            <person name="Chen C."/>
            <person name="Chang X."/>
            <person name="Wang W."/>
            <person name="Lv Y."/>
            <person name="Sun Y."/>
            <person name="Ma L."/>
            <person name="Shen B."/>
            <person name="Zhu C."/>
        </authorList>
    </citation>
    <scope>NUCLEOTIDE SEQUENCE [LARGE SCALE GENOMIC DNA]</scope>
</reference>
<evidence type="ECO:0000313" key="8">
    <source>
        <dbReference type="Proteomes" id="UP000030765"/>
    </source>
</evidence>
<dbReference type="Pfam" id="PF00188">
    <property type="entry name" value="CAP"/>
    <property type="match status" value="1"/>
</dbReference>
<dbReference type="CDD" id="cd05380">
    <property type="entry name" value="CAP_euk"/>
    <property type="match status" value="1"/>
</dbReference>
<feature type="domain" description="SCP" evidence="5">
    <location>
        <begin position="75"/>
        <end position="229"/>
    </location>
</feature>
<feature type="compositionally biased region" description="Polar residues" evidence="3">
    <location>
        <begin position="333"/>
        <end position="343"/>
    </location>
</feature>
<feature type="chain" id="PRO_5001785123" evidence="4">
    <location>
        <begin position="23"/>
        <end position="351"/>
    </location>
</feature>
<evidence type="ECO:0000256" key="3">
    <source>
        <dbReference type="SAM" id="MobiDB-lite"/>
    </source>
</evidence>
<accession>A0A084WLH8</accession>
<comment type="subcellular location">
    <subcellularLocation>
        <location evidence="1">Secreted</location>
    </subcellularLocation>
</comment>
<name>A0A084WLH8_ANOSI</name>
<dbReference type="PANTHER" id="PTHR10334">
    <property type="entry name" value="CYSTEINE-RICH SECRETORY PROTEIN-RELATED"/>
    <property type="match status" value="1"/>
</dbReference>
<dbReference type="InterPro" id="IPR001283">
    <property type="entry name" value="CRISP-related"/>
</dbReference>
<evidence type="ECO:0000256" key="4">
    <source>
        <dbReference type="SAM" id="SignalP"/>
    </source>
</evidence>
<evidence type="ECO:0000256" key="2">
    <source>
        <dbReference type="ARBA" id="ARBA00022525"/>
    </source>
</evidence>
<keyword evidence="8" id="KW-1185">Reference proteome</keyword>
<proteinExistence type="predicted"/>
<gene>
    <name evidence="6" type="ORF">ZHAS_00019127</name>
</gene>
<dbReference type="EMBL" id="ATLV01024242">
    <property type="status" value="NOT_ANNOTATED_CDS"/>
    <property type="molecule type" value="Genomic_DNA"/>
</dbReference>
<evidence type="ECO:0000259" key="5">
    <source>
        <dbReference type="SMART" id="SM00198"/>
    </source>
</evidence>
<protein>
    <submittedName>
        <fullName evidence="6">AGAP006737-PA-like protein</fullName>
    </submittedName>
    <submittedName>
        <fullName evidence="7">SCP domain-containing protein</fullName>
    </submittedName>
</protein>
<dbReference type="InterPro" id="IPR035940">
    <property type="entry name" value="CAP_sf"/>
</dbReference>
<sequence length="351" mass="39936">MFCVVRVRLIVGILMVLQQTTGETAHHLSSIFRSQGYCEIVCPGKEVHTLCVRQGETERSPRSCTNFQELLGSEELWRNILNAHNGVRNRFAVLFRVANMKKLVWDDELSRMARLHLSSCERYGQDACARLTNEDVFQPDHRNVRQNVAFVVERYLPQYYAIDVIRLWYMQKDITPPARLENGPHGLQNVYQEVLNNYTLLTWAGLERVGCAAAKYRDGFQLVCNYFPFYSLAQPSAQRGPPARHCPRTFPLRSKIFDGLCTFEMDLGSGARTLVTIQTRFILFLTSKQGILTGTGKWFKSSFRGARSSMRNWIGSVSASVARVVVVARRQRNTPNSPSTSAKITEKDANT</sequence>
<dbReference type="OrthoDB" id="414826at2759"/>
<keyword evidence="4" id="KW-0732">Signal</keyword>
<dbReference type="OMA" id="CAAAKYR"/>
<dbReference type="InterPro" id="IPR014044">
    <property type="entry name" value="CAP_dom"/>
</dbReference>
<keyword evidence="2" id="KW-0964">Secreted</keyword>
<dbReference type="Proteomes" id="UP000030765">
    <property type="component" value="Unassembled WGS sequence"/>
</dbReference>
<dbReference type="SUPFAM" id="SSF55797">
    <property type="entry name" value="PR-1-like"/>
    <property type="match status" value="1"/>
</dbReference>
<evidence type="ECO:0000313" key="7">
    <source>
        <dbReference type="EnsemblMetazoa" id="ASIC019127-PA"/>
    </source>
</evidence>
<feature type="signal peptide" evidence="4">
    <location>
        <begin position="1"/>
        <end position="22"/>
    </location>
</feature>
<dbReference type="SMART" id="SM00198">
    <property type="entry name" value="SCP"/>
    <property type="match status" value="1"/>
</dbReference>